<dbReference type="AlphaFoldDB" id="A0A9D4KEH3"/>
<evidence type="ECO:0000313" key="2">
    <source>
        <dbReference type="Proteomes" id="UP000828390"/>
    </source>
</evidence>
<protein>
    <submittedName>
        <fullName evidence="1">Uncharacterized protein</fullName>
    </submittedName>
</protein>
<organism evidence="1 2">
    <name type="scientific">Dreissena polymorpha</name>
    <name type="common">Zebra mussel</name>
    <name type="synonym">Mytilus polymorpha</name>
    <dbReference type="NCBI Taxonomy" id="45954"/>
    <lineage>
        <taxon>Eukaryota</taxon>
        <taxon>Metazoa</taxon>
        <taxon>Spiralia</taxon>
        <taxon>Lophotrochozoa</taxon>
        <taxon>Mollusca</taxon>
        <taxon>Bivalvia</taxon>
        <taxon>Autobranchia</taxon>
        <taxon>Heteroconchia</taxon>
        <taxon>Euheterodonta</taxon>
        <taxon>Imparidentia</taxon>
        <taxon>Neoheterodontei</taxon>
        <taxon>Myida</taxon>
        <taxon>Dreissenoidea</taxon>
        <taxon>Dreissenidae</taxon>
        <taxon>Dreissena</taxon>
    </lineage>
</organism>
<sequence>MPIAERLWNTGRNLFHRKHTCSHAVADKIQLDSLKDSKSNVITQLTDLLFG</sequence>
<evidence type="ECO:0000313" key="1">
    <source>
        <dbReference type="EMBL" id="KAH3838146.1"/>
    </source>
</evidence>
<accession>A0A9D4KEH3</accession>
<proteinExistence type="predicted"/>
<comment type="caution">
    <text evidence="1">The sequence shown here is derived from an EMBL/GenBank/DDBJ whole genome shotgun (WGS) entry which is preliminary data.</text>
</comment>
<reference evidence="1" key="1">
    <citation type="journal article" date="2019" name="bioRxiv">
        <title>The Genome of the Zebra Mussel, Dreissena polymorpha: A Resource for Invasive Species Research.</title>
        <authorList>
            <person name="McCartney M.A."/>
            <person name="Auch B."/>
            <person name="Kono T."/>
            <person name="Mallez S."/>
            <person name="Zhang Y."/>
            <person name="Obille A."/>
            <person name="Becker A."/>
            <person name="Abrahante J.E."/>
            <person name="Garbe J."/>
            <person name="Badalamenti J.P."/>
            <person name="Herman A."/>
            <person name="Mangelson H."/>
            <person name="Liachko I."/>
            <person name="Sullivan S."/>
            <person name="Sone E.D."/>
            <person name="Koren S."/>
            <person name="Silverstein K.A.T."/>
            <person name="Beckman K.B."/>
            <person name="Gohl D.M."/>
        </authorList>
    </citation>
    <scope>NUCLEOTIDE SEQUENCE</scope>
    <source>
        <strain evidence="1">Duluth1</strain>
        <tissue evidence="1">Whole animal</tissue>
    </source>
</reference>
<dbReference type="Proteomes" id="UP000828390">
    <property type="component" value="Unassembled WGS sequence"/>
</dbReference>
<reference evidence="1" key="2">
    <citation type="submission" date="2020-11" db="EMBL/GenBank/DDBJ databases">
        <authorList>
            <person name="McCartney M.A."/>
            <person name="Auch B."/>
            <person name="Kono T."/>
            <person name="Mallez S."/>
            <person name="Becker A."/>
            <person name="Gohl D.M."/>
            <person name="Silverstein K.A.T."/>
            <person name="Koren S."/>
            <person name="Bechman K.B."/>
            <person name="Herman A."/>
            <person name="Abrahante J.E."/>
            <person name="Garbe J."/>
        </authorList>
    </citation>
    <scope>NUCLEOTIDE SEQUENCE</scope>
    <source>
        <strain evidence="1">Duluth1</strain>
        <tissue evidence="1">Whole animal</tissue>
    </source>
</reference>
<dbReference type="EMBL" id="JAIWYP010000004">
    <property type="protein sequence ID" value="KAH3838146.1"/>
    <property type="molecule type" value="Genomic_DNA"/>
</dbReference>
<name>A0A9D4KEH3_DREPO</name>
<keyword evidence="2" id="KW-1185">Reference proteome</keyword>
<gene>
    <name evidence="1" type="ORF">DPMN_111552</name>
</gene>